<dbReference type="EMBL" id="NIOJ01000003">
    <property type="protein sequence ID" value="PNU01165.1"/>
    <property type="molecule type" value="Genomic_DNA"/>
</dbReference>
<dbReference type="Pfam" id="PF03190">
    <property type="entry name" value="Thioredox_DsbH"/>
    <property type="match status" value="1"/>
</dbReference>
<dbReference type="Proteomes" id="UP000236151">
    <property type="component" value="Unassembled WGS sequence"/>
</dbReference>
<dbReference type="Gene3D" id="1.50.10.10">
    <property type="match status" value="2"/>
</dbReference>
<evidence type="ECO:0000259" key="1">
    <source>
        <dbReference type="Pfam" id="PF03190"/>
    </source>
</evidence>
<evidence type="ECO:0000313" key="3">
    <source>
        <dbReference type="Proteomes" id="UP000236151"/>
    </source>
</evidence>
<dbReference type="PANTHER" id="PTHR42899:SF1">
    <property type="entry name" value="SPERMATOGENESIS-ASSOCIATED PROTEIN 20"/>
    <property type="match status" value="1"/>
</dbReference>
<dbReference type="InterPro" id="IPR024705">
    <property type="entry name" value="Ssp411"/>
</dbReference>
<sequence>MPANKQANRLIHEKSPYLLQHAYNSVDWFPWSDEAFEKAKAEDKPIFLSIGYSTCHWCHVMERESFEDDEVAEILNKHFVSIKVDREERPDIDNIYMSACQALTGHGGWPLTIFMTPEKKPFYAGTYFPKNDRMGMPGLISILNRVVKAWQRDRDTLVESSHQITEALGRQDEFSEDELPADTIHEAYSDFKEDFDAEYGGFGRAPKFPTPHNLLFLLRYWHAEKVENALHMVEKTLDSMYRGGIYDHIGFGFCRYSTDRKWLVPHFEKMLYDNALLAMAYLEAYHATGKEQYGSIAHQIFEYVLRDMTSPEGGFYSAEDADSEGVEGKFYVWSVEEIEQVLGKNAGEKFCQYFDITPRGNFEGMNISNLIKGAVPEKDKELMEQCRKKLFEHREKRVRPFRDDKILTGWNGLMIASLAAGGRILNEEKYTKAAEKAANFIFTRLIREDGRLMARYREGQAALPAYVDDYAFMVWGLTELYETTYNPEYLQKAIKLNSDMLGLFWDEEKGGLFLYGSDSEQLILRPKEVYDGAVPSGNSVAALNFLKLARLTGQHELEEKAAQMFKLFGSSVKRAPRAYSFFMTAFLYSQVHTKEVVIVGRSTEKNTESMIKALRNEYRPFTLSLLYTEKEPYLSGLAPFIADYKALEEKTTAYVCRNFTCHAPTSDVEQLKRLLDSPN</sequence>
<dbReference type="GO" id="GO:0005975">
    <property type="term" value="P:carbohydrate metabolic process"/>
    <property type="evidence" value="ECO:0007669"/>
    <property type="project" value="InterPro"/>
</dbReference>
<dbReference type="SUPFAM" id="SSF52833">
    <property type="entry name" value="Thioredoxin-like"/>
    <property type="match status" value="1"/>
</dbReference>
<keyword evidence="3" id="KW-1185">Reference proteome</keyword>
<organism evidence="2 3">
    <name type="scientific">Clostridium thermosuccinogenes</name>
    <dbReference type="NCBI Taxonomy" id="84032"/>
    <lineage>
        <taxon>Bacteria</taxon>
        <taxon>Bacillati</taxon>
        <taxon>Bacillota</taxon>
        <taxon>Clostridia</taxon>
        <taxon>Eubacteriales</taxon>
        <taxon>Clostridiaceae</taxon>
        <taxon>Clostridium</taxon>
    </lineage>
</organism>
<gene>
    <name evidence="2" type="ORF">CDQ84_01865</name>
</gene>
<feature type="domain" description="Spermatogenesis-associated protein 20-like TRX" evidence="1">
    <location>
        <begin position="8"/>
        <end position="168"/>
    </location>
</feature>
<dbReference type="SUPFAM" id="SSF48208">
    <property type="entry name" value="Six-hairpin glycosidases"/>
    <property type="match status" value="1"/>
</dbReference>
<reference evidence="2 3" key="1">
    <citation type="submission" date="2017-06" db="EMBL/GenBank/DDBJ databases">
        <title>Investigating the central metabolism of Clostridium thermosuccinogenes.</title>
        <authorList>
            <person name="Koendjbiharie J.G."/>
            <person name="van Kranenburg R."/>
        </authorList>
    </citation>
    <scope>NUCLEOTIDE SEQUENCE [LARGE SCALE GENOMIC DNA]</scope>
    <source>
        <strain evidence="2 3">DSM 5806</strain>
    </source>
</reference>
<dbReference type="RefSeq" id="WP_103080023.1">
    <property type="nucleotide sequence ID" value="NZ_CP021850.1"/>
</dbReference>
<dbReference type="PIRSF" id="PIRSF006402">
    <property type="entry name" value="UCP006402_thioredoxin"/>
    <property type="match status" value="1"/>
</dbReference>
<protein>
    <submittedName>
        <fullName evidence="2">Thioredoxin domain-containing protein</fullName>
    </submittedName>
</protein>
<name>A0A2K2FLQ6_9CLOT</name>
<accession>A0A2K2FLQ6</accession>
<dbReference type="AlphaFoldDB" id="A0A2K2FLQ6"/>
<dbReference type="PANTHER" id="PTHR42899">
    <property type="entry name" value="SPERMATOGENESIS-ASSOCIATED PROTEIN 20"/>
    <property type="match status" value="1"/>
</dbReference>
<dbReference type="CDD" id="cd02955">
    <property type="entry name" value="SSP411"/>
    <property type="match status" value="1"/>
</dbReference>
<proteinExistence type="predicted"/>
<dbReference type="InterPro" id="IPR036249">
    <property type="entry name" value="Thioredoxin-like_sf"/>
</dbReference>
<dbReference type="InterPro" id="IPR012341">
    <property type="entry name" value="6hp_glycosidase-like_sf"/>
</dbReference>
<dbReference type="OrthoDB" id="9762614at2"/>
<dbReference type="Gene3D" id="3.40.30.10">
    <property type="entry name" value="Glutaredoxin"/>
    <property type="match status" value="1"/>
</dbReference>
<dbReference type="KEGG" id="cthd:CDO33_10785"/>
<evidence type="ECO:0000313" key="2">
    <source>
        <dbReference type="EMBL" id="PNU01165.1"/>
    </source>
</evidence>
<dbReference type="InterPro" id="IPR008928">
    <property type="entry name" value="6-hairpin_glycosidase_sf"/>
</dbReference>
<dbReference type="InterPro" id="IPR004879">
    <property type="entry name" value="Ssp411-like_TRX"/>
</dbReference>
<comment type="caution">
    <text evidence="2">The sequence shown here is derived from an EMBL/GenBank/DDBJ whole genome shotgun (WGS) entry which is preliminary data.</text>
</comment>